<dbReference type="EMBL" id="CYKH01002037">
    <property type="protein sequence ID" value="CUG92372.1"/>
    <property type="molecule type" value="Genomic_DNA"/>
</dbReference>
<evidence type="ECO:0000313" key="5">
    <source>
        <dbReference type="Proteomes" id="UP000051952"/>
    </source>
</evidence>
<dbReference type="InterPro" id="IPR000340">
    <property type="entry name" value="Dual-sp_phosphatase_cat-dom"/>
</dbReference>
<dbReference type="SUPFAM" id="SSF52799">
    <property type="entry name" value="(Phosphotyrosine protein) phosphatases II"/>
    <property type="match status" value="1"/>
</dbReference>
<dbReference type="OrthoDB" id="165342at2759"/>
<feature type="domain" description="Tyrosine specific protein phosphatases" evidence="3">
    <location>
        <begin position="551"/>
        <end position="609"/>
    </location>
</feature>
<dbReference type="OMA" id="YDGEEPD"/>
<dbReference type="PANTHER" id="PTHR46381:SF2">
    <property type="entry name" value="MAP KINASE PHOSPHATASE"/>
    <property type="match status" value="1"/>
</dbReference>
<dbReference type="InterPro" id="IPR020422">
    <property type="entry name" value="TYR_PHOSPHATASE_DUAL_dom"/>
</dbReference>
<dbReference type="PROSITE" id="PS50054">
    <property type="entry name" value="TYR_PHOSPHATASE_DUAL"/>
    <property type="match status" value="1"/>
</dbReference>
<proteinExistence type="predicted"/>
<organism evidence="4 5">
    <name type="scientific">Bodo saltans</name>
    <name type="common">Flagellated protozoan</name>
    <dbReference type="NCBI Taxonomy" id="75058"/>
    <lineage>
        <taxon>Eukaryota</taxon>
        <taxon>Discoba</taxon>
        <taxon>Euglenozoa</taxon>
        <taxon>Kinetoplastea</taxon>
        <taxon>Metakinetoplastina</taxon>
        <taxon>Eubodonida</taxon>
        <taxon>Bodonidae</taxon>
        <taxon>Bodo</taxon>
    </lineage>
</organism>
<dbReference type="InterPro" id="IPR029021">
    <property type="entry name" value="Prot-tyrosine_phosphatase-like"/>
</dbReference>
<dbReference type="SMART" id="SM00195">
    <property type="entry name" value="DSPc"/>
    <property type="match status" value="1"/>
</dbReference>
<dbReference type="CDD" id="cd14498">
    <property type="entry name" value="DSP"/>
    <property type="match status" value="1"/>
</dbReference>
<evidence type="ECO:0000259" key="2">
    <source>
        <dbReference type="PROSITE" id="PS50054"/>
    </source>
</evidence>
<feature type="domain" description="Tyrosine-protein phosphatase" evidence="2">
    <location>
        <begin position="487"/>
        <end position="631"/>
    </location>
</feature>
<name>A0A0S4JPX2_BODSA</name>
<dbReference type="Proteomes" id="UP000051952">
    <property type="component" value="Unassembled WGS sequence"/>
</dbReference>
<keyword evidence="5" id="KW-1185">Reference proteome</keyword>
<evidence type="ECO:0000313" key="4">
    <source>
        <dbReference type="EMBL" id="CUG92372.1"/>
    </source>
</evidence>
<protein>
    <submittedName>
        <fullName evidence="4">Dual specificity protein phosphatase, putative</fullName>
    </submittedName>
</protein>
<feature type="compositionally biased region" description="Low complexity" evidence="1">
    <location>
        <begin position="383"/>
        <end position="395"/>
    </location>
</feature>
<evidence type="ECO:0000259" key="3">
    <source>
        <dbReference type="PROSITE" id="PS50056"/>
    </source>
</evidence>
<evidence type="ECO:0000256" key="1">
    <source>
        <dbReference type="SAM" id="MobiDB-lite"/>
    </source>
</evidence>
<dbReference type="AlphaFoldDB" id="A0A0S4JPX2"/>
<feature type="region of interest" description="Disordered" evidence="1">
    <location>
        <begin position="823"/>
        <end position="925"/>
    </location>
</feature>
<accession>A0A0S4JPX2</accession>
<feature type="compositionally biased region" description="Polar residues" evidence="1">
    <location>
        <begin position="424"/>
        <end position="443"/>
    </location>
</feature>
<feature type="compositionally biased region" description="Low complexity" evidence="1">
    <location>
        <begin position="841"/>
        <end position="850"/>
    </location>
</feature>
<feature type="region of interest" description="Disordered" evidence="1">
    <location>
        <begin position="311"/>
        <end position="473"/>
    </location>
</feature>
<feature type="compositionally biased region" description="Polar residues" evidence="1">
    <location>
        <begin position="871"/>
        <end position="886"/>
    </location>
</feature>
<dbReference type="VEuPathDB" id="TriTrypDB:BSAL_36945"/>
<dbReference type="Pfam" id="PF00782">
    <property type="entry name" value="DSPc"/>
    <property type="match status" value="1"/>
</dbReference>
<dbReference type="Gene3D" id="3.90.190.10">
    <property type="entry name" value="Protein tyrosine phosphatase superfamily"/>
    <property type="match status" value="1"/>
</dbReference>
<reference evidence="5" key="1">
    <citation type="submission" date="2015-09" db="EMBL/GenBank/DDBJ databases">
        <authorList>
            <consortium name="Pathogen Informatics"/>
        </authorList>
    </citation>
    <scope>NUCLEOTIDE SEQUENCE [LARGE SCALE GENOMIC DNA]</scope>
    <source>
        <strain evidence="5">Lake Konstanz</strain>
    </source>
</reference>
<gene>
    <name evidence="4" type="ORF">BSAL_36945</name>
</gene>
<dbReference type="InterPro" id="IPR000387">
    <property type="entry name" value="Tyr_Pase_dom"/>
</dbReference>
<dbReference type="PANTHER" id="PTHR46381">
    <property type="entry name" value="MKPA PROTEIN"/>
    <property type="match status" value="1"/>
</dbReference>
<sequence>MGNQICTDQRPFALDDIRRTKDEFPNRKALDQHSPLILRSTQHAFDSFEHNIKAFSFALPSTTTTSTVTNHHSVNNNASGIARRSNIVCQPVSLRDIIDVDPVCAYMILHIRRTDVRQLLPSSKAPSTASNVVPDWAADSFAAFTPRGLGTPFGIDIAAVRWREKSAADQYRFEYSVHVYNGRASHQLVVAVATMHAFQLEKQLMNDTELLQRLFYGFNAAKASELSLPAAMGTLRYADPRIDLALHRSRGPLHVVLQHHALLRTLYSVSLDISPTTPRLAATSSSSTASTTVAAAAVPTSVPDIKKEAPPVVVPTQQPPAPPTQSSVGGFKLRLPVKTDEPDDTPEPPVNRRSPQKANISTTSPRGGNNNNSAGGGLPPPRLNLSGIKSLSLGGLANGVGPSSEGAPLPSSRRVANEQPPRDLSSTQTFASPPSEQQLSSSTRHSENEEDDEPQEPPQRRRGGGGEEGVDEVKDTIDKIRKLKEQSPVATEVLPYLYVGGEEAAKDRAQLVAKGITHVINAAAHSIPCTYTDVFSYTSFYICDSPDEPLLALIPLANRIVEEARLAGGKTFIHCHQGVSRSCSLVIGFVMWKMGICYDEAFSFVKDRRKVCSPNSGFYVNLLRWEKILMAPPAQQCWAYTPFSKEYTFPFIFQAVESSSSSSSSLPSSPSSPQKPGITVPPVVLDCRISYALLTPSTDSNENTDGTVYLLKGSECVSTYSQAAYAELENFLKYGFYSGPTAKSSTNSRGATITYTPTTFMRRRIVELSTENPKARGIASMAIPQHPNVVFQINPTLNALLQNDLPQLLEQWLEEQHRVEGQASARKRVREEEVLAPQQHSSSPSSSSPPKGAQSMGGLKSLSLPAKQAWGTGSSISQGAAPSNKTLAEDESNNADDNVRRPSSSPSTHLLVDAEDSEPEEGTSSVQVYEYPFDSPEPLDDIIVIDDLITDKGYAIVVRGYRGAGVSAALRKPHKVYLWLGEEFTKDEDTLRSAFLDSTSSDGPLGNVRITNRTRLGDVEGEVVYEREEPSELLLAFA</sequence>
<dbReference type="PROSITE" id="PS50056">
    <property type="entry name" value="TYR_PHOSPHATASE_2"/>
    <property type="match status" value="1"/>
</dbReference>